<evidence type="ECO:0000256" key="1">
    <source>
        <dbReference type="SAM" id="MobiDB-lite"/>
    </source>
</evidence>
<name>A0A7R8W5S1_9CRUS</name>
<organism evidence="3">
    <name type="scientific">Cyprideis torosa</name>
    <dbReference type="NCBI Taxonomy" id="163714"/>
    <lineage>
        <taxon>Eukaryota</taxon>
        <taxon>Metazoa</taxon>
        <taxon>Ecdysozoa</taxon>
        <taxon>Arthropoda</taxon>
        <taxon>Crustacea</taxon>
        <taxon>Oligostraca</taxon>
        <taxon>Ostracoda</taxon>
        <taxon>Podocopa</taxon>
        <taxon>Podocopida</taxon>
        <taxon>Cytherocopina</taxon>
        <taxon>Cytheroidea</taxon>
        <taxon>Cytherideidae</taxon>
        <taxon>Cyprideis</taxon>
    </lineage>
</organism>
<feature type="region of interest" description="Disordered" evidence="1">
    <location>
        <begin position="142"/>
        <end position="169"/>
    </location>
</feature>
<feature type="compositionally biased region" description="Basic and acidic residues" evidence="1">
    <location>
        <begin position="145"/>
        <end position="155"/>
    </location>
</feature>
<protein>
    <submittedName>
        <fullName evidence="3">Uncharacterized protein</fullName>
    </submittedName>
</protein>
<proteinExistence type="predicted"/>
<keyword evidence="2" id="KW-0812">Transmembrane</keyword>
<keyword evidence="2" id="KW-0472">Membrane</keyword>
<reference evidence="3" key="1">
    <citation type="submission" date="2020-11" db="EMBL/GenBank/DDBJ databases">
        <authorList>
            <person name="Tran Van P."/>
        </authorList>
    </citation>
    <scope>NUCLEOTIDE SEQUENCE</scope>
</reference>
<feature type="transmembrane region" description="Helical" evidence="2">
    <location>
        <begin position="106"/>
        <end position="129"/>
    </location>
</feature>
<gene>
    <name evidence="3" type="ORF">CTOB1V02_LOCUS689</name>
</gene>
<evidence type="ECO:0000313" key="3">
    <source>
        <dbReference type="EMBL" id="CAD7222688.1"/>
    </source>
</evidence>
<dbReference type="EMBL" id="OB660092">
    <property type="protein sequence ID" value="CAD7222688.1"/>
    <property type="molecule type" value="Genomic_DNA"/>
</dbReference>
<accession>A0A7R8W5S1</accession>
<sequence>MLIVNELHNKVDQSTEKLFSLSPVFGRDGKKYDEYKRQKKEDVSSDEMCKKNCAVMSLRSRDRSSVRGLSGAQLDFVFIRARGGGRVMSKRFSHEPVPKSAFFTQALPLVALAFLAWVFLRLVIACFTFPARCRRAQKENLVLAEPRHQKPRNEPEGAEQAPEEPKKLK</sequence>
<keyword evidence="2" id="KW-1133">Transmembrane helix</keyword>
<dbReference type="AlphaFoldDB" id="A0A7R8W5S1"/>
<evidence type="ECO:0000256" key="2">
    <source>
        <dbReference type="SAM" id="Phobius"/>
    </source>
</evidence>